<name>A0A7W9UHN6_9NOCA</name>
<evidence type="ECO:0000313" key="2">
    <source>
        <dbReference type="Proteomes" id="UP000540412"/>
    </source>
</evidence>
<evidence type="ECO:0000313" key="1">
    <source>
        <dbReference type="EMBL" id="MBB5912900.1"/>
    </source>
</evidence>
<keyword evidence="2" id="KW-1185">Reference proteome</keyword>
<sequence length="71" mass="7305">MHDSADLPHGGEFGNEICPDVPVPVRAAVAALAGAQARSEALHRVVFGQRLIPTLVLDTTSVGGSAKVAEM</sequence>
<dbReference type="Proteomes" id="UP000540412">
    <property type="component" value="Unassembled WGS sequence"/>
</dbReference>
<comment type="caution">
    <text evidence="1">The sequence shown here is derived from an EMBL/GenBank/DDBJ whole genome shotgun (WGS) entry which is preliminary data.</text>
</comment>
<proteinExistence type="predicted"/>
<organism evidence="1 2">
    <name type="scientific">Nocardia transvalensis</name>
    <dbReference type="NCBI Taxonomy" id="37333"/>
    <lineage>
        <taxon>Bacteria</taxon>
        <taxon>Bacillati</taxon>
        <taxon>Actinomycetota</taxon>
        <taxon>Actinomycetes</taxon>
        <taxon>Mycobacteriales</taxon>
        <taxon>Nocardiaceae</taxon>
        <taxon>Nocardia</taxon>
    </lineage>
</organism>
<reference evidence="1 2" key="1">
    <citation type="submission" date="2020-08" db="EMBL/GenBank/DDBJ databases">
        <title>Sequencing the genomes of 1000 actinobacteria strains.</title>
        <authorList>
            <person name="Klenk H.-P."/>
        </authorList>
    </citation>
    <scope>NUCLEOTIDE SEQUENCE [LARGE SCALE GENOMIC DNA]</scope>
    <source>
        <strain evidence="1 2">DSM 43582</strain>
    </source>
</reference>
<accession>A0A7W9UHN6</accession>
<gene>
    <name evidence="1" type="ORF">BJY24_001767</name>
</gene>
<dbReference type="EMBL" id="JACHIT010000001">
    <property type="protein sequence ID" value="MBB5912900.1"/>
    <property type="molecule type" value="Genomic_DNA"/>
</dbReference>
<dbReference type="AlphaFoldDB" id="A0A7W9UHN6"/>
<protein>
    <submittedName>
        <fullName evidence="1">Uncharacterized protein</fullName>
    </submittedName>
</protein>
<dbReference type="RefSeq" id="WP_040745714.1">
    <property type="nucleotide sequence ID" value="NZ_JACHIT010000001.1"/>
</dbReference>